<name>A0AAD8MHZ5_9APIA</name>
<dbReference type="AlphaFoldDB" id="A0AAD8MHZ5"/>
<evidence type="ECO:0000313" key="1">
    <source>
        <dbReference type="EMBL" id="KAK1373502.1"/>
    </source>
</evidence>
<accession>A0AAD8MHZ5</accession>
<dbReference type="Proteomes" id="UP001237642">
    <property type="component" value="Unassembled WGS sequence"/>
</dbReference>
<gene>
    <name evidence="1" type="ORF">POM88_029695</name>
</gene>
<dbReference type="EMBL" id="JAUIZM010000007">
    <property type="protein sequence ID" value="KAK1373502.1"/>
    <property type="molecule type" value="Genomic_DNA"/>
</dbReference>
<keyword evidence="2" id="KW-1185">Reference proteome</keyword>
<reference evidence="1" key="1">
    <citation type="submission" date="2023-02" db="EMBL/GenBank/DDBJ databases">
        <title>Genome of toxic invasive species Heracleum sosnowskyi carries increased number of genes despite the absence of recent whole-genome duplications.</title>
        <authorList>
            <person name="Schelkunov M."/>
            <person name="Shtratnikova V."/>
            <person name="Makarenko M."/>
            <person name="Klepikova A."/>
            <person name="Omelchenko D."/>
            <person name="Novikova G."/>
            <person name="Obukhova E."/>
            <person name="Bogdanov V."/>
            <person name="Penin A."/>
            <person name="Logacheva M."/>
        </authorList>
    </citation>
    <scope>NUCLEOTIDE SEQUENCE</scope>
    <source>
        <strain evidence="1">Hsosn_3</strain>
        <tissue evidence="1">Leaf</tissue>
    </source>
</reference>
<reference evidence="1" key="2">
    <citation type="submission" date="2023-05" db="EMBL/GenBank/DDBJ databases">
        <authorList>
            <person name="Schelkunov M.I."/>
        </authorList>
    </citation>
    <scope>NUCLEOTIDE SEQUENCE</scope>
    <source>
        <strain evidence="1">Hsosn_3</strain>
        <tissue evidence="1">Leaf</tissue>
    </source>
</reference>
<organism evidence="1 2">
    <name type="scientific">Heracleum sosnowskyi</name>
    <dbReference type="NCBI Taxonomy" id="360622"/>
    <lineage>
        <taxon>Eukaryota</taxon>
        <taxon>Viridiplantae</taxon>
        <taxon>Streptophyta</taxon>
        <taxon>Embryophyta</taxon>
        <taxon>Tracheophyta</taxon>
        <taxon>Spermatophyta</taxon>
        <taxon>Magnoliopsida</taxon>
        <taxon>eudicotyledons</taxon>
        <taxon>Gunneridae</taxon>
        <taxon>Pentapetalae</taxon>
        <taxon>asterids</taxon>
        <taxon>campanulids</taxon>
        <taxon>Apiales</taxon>
        <taxon>Apiaceae</taxon>
        <taxon>Apioideae</taxon>
        <taxon>apioid superclade</taxon>
        <taxon>Tordylieae</taxon>
        <taxon>Tordyliinae</taxon>
        <taxon>Heracleum</taxon>
    </lineage>
</organism>
<protein>
    <submittedName>
        <fullName evidence="1">Uncharacterized protein</fullName>
    </submittedName>
</protein>
<evidence type="ECO:0000313" key="2">
    <source>
        <dbReference type="Proteomes" id="UP001237642"/>
    </source>
</evidence>
<proteinExistence type="predicted"/>
<comment type="caution">
    <text evidence="1">The sequence shown here is derived from an EMBL/GenBank/DDBJ whole genome shotgun (WGS) entry which is preliminary data.</text>
</comment>
<sequence length="196" mass="22657">MRKEIVHLSSQSESLQDWNTYEIKTYIKGDKTILAYTNSFYNLSMDFLTPPTEALENLTLTDPLIPPRNNDIKNLTTNPSPMLSGEESYRLSLLTALFILWCGPPETCQSYAVDPNIVSAEDRMNQLPLHASKRSSNREKFQRLMYLQRRLIAELSNMAEDKPQHRDKLELAKTYVLGRQKQQVLSIIRSLFTETE</sequence>